<evidence type="ECO:0000256" key="1">
    <source>
        <dbReference type="ARBA" id="ARBA00038097"/>
    </source>
</evidence>
<dbReference type="Proteomes" id="UP000070089">
    <property type="component" value="Unassembled WGS sequence"/>
</dbReference>
<dbReference type="EMBL" id="JXTI01000130">
    <property type="protein sequence ID" value="KWX12204.1"/>
    <property type="molecule type" value="Genomic_DNA"/>
</dbReference>
<dbReference type="GO" id="GO:0006654">
    <property type="term" value="P:phosphatidic acid biosynthetic process"/>
    <property type="evidence" value="ECO:0007669"/>
    <property type="project" value="TreeGrafter"/>
</dbReference>
<evidence type="ECO:0000259" key="2">
    <source>
        <dbReference type="Pfam" id="PF12697"/>
    </source>
</evidence>
<protein>
    <submittedName>
        <fullName evidence="3">Alpha/beta hydrolase superfamily protein</fullName>
    </submittedName>
</protein>
<dbReference type="PANTHER" id="PTHR42886:SF29">
    <property type="entry name" value="PUMMELIG, ISOFORM A"/>
    <property type="match status" value="1"/>
</dbReference>
<dbReference type="PANTHER" id="PTHR42886">
    <property type="entry name" value="RE40534P-RELATED"/>
    <property type="match status" value="1"/>
</dbReference>
<dbReference type="VEuPathDB" id="GiardiaDB:QR46_3822"/>
<reference evidence="3 4" key="1">
    <citation type="journal article" date="2015" name="Mol. Biochem. Parasitol.">
        <title>Identification of polymorphic genes for use in assemblage B genotyping assays through comparative genomics of multiple assemblage B Giardia duodenalis isolates.</title>
        <authorList>
            <person name="Wielinga C."/>
            <person name="Thompson R.C."/>
            <person name="Monis P."/>
            <person name="Ryan U."/>
        </authorList>
    </citation>
    <scope>NUCLEOTIDE SEQUENCE [LARGE SCALE GENOMIC DNA]</scope>
    <source>
        <strain evidence="3 4">BAH15c1</strain>
    </source>
</reference>
<proteinExistence type="inferred from homology"/>
<organism evidence="3 4">
    <name type="scientific">Giardia duodenalis assemblage B</name>
    <dbReference type="NCBI Taxonomy" id="1394984"/>
    <lineage>
        <taxon>Eukaryota</taxon>
        <taxon>Metamonada</taxon>
        <taxon>Diplomonadida</taxon>
        <taxon>Hexamitidae</taxon>
        <taxon>Giardiinae</taxon>
        <taxon>Giardia</taxon>
    </lineage>
</organism>
<dbReference type="GO" id="GO:0042171">
    <property type="term" value="F:lysophosphatidic acid acyltransferase activity"/>
    <property type="evidence" value="ECO:0007669"/>
    <property type="project" value="TreeGrafter"/>
</dbReference>
<dbReference type="OrthoDB" id="9988524at2759"/>
<dbReference type="AlphaFoldDB" id="A0A132NQ30"/>
<dbReference type="InterPro" id="IPR029058">
    <property type="entry name" value="AB_hydrolase_fold"/>
</dbReference>
<keyword evidence="3" id="KW-0378">Hydrolase</keyword>
<dbReference type="SUPFAM" id="SSF53474">
    <property type="entry name" value="alpha/beta-Hydrolases"/>
    <property type="match status" value="1"/>
</dbReference>
<sequence length="291" mass="32498">MDIILFSSLARWSGIKMMRTCSVPLYPHSKTVYQIDSVTIDVVDRGSVFTFILVHGHCSNKHAIFFDAIFENSPHNVVRFDSPGQGDAMGVYSLSYMDEVEVLSSVLDHLRECIQGWSLNCTALVGHSRGSNVSLLYVQRLILRGPKLSELPYVVVVSGRFDLSGTLTSQLTPEEVLQLENGNEFTKTFPGCRCPLTITPAFISERKRLQMGDACQALSQADKLVVIHGTNDRAVPPGESSLMTQFYSEDEKASRLRLVDGATHNWKYKLEEGYSAFCELVEKLLSAHRKD</sequence>
<gene>
    <name evidence="3" type="ORF">QR46_3822</name>
</gene>
<comment type="similarity">
    <text evidence="1">Belongs to the peptidase S33 family. ABHD4/ABHD5 subfamily.</text>
</comment>
<feature type="domain" description="AB hydrolase-1" evidence="2">
    <location>
        <begin position="52"/>
        <end position="264"/>
    </location>
</feature>
<evidence type="ECO:0000313" key="3">
    <source>
        <dbReference type="EMBL" id="KWX12204.1"/>
    </source>
</evidence>
<name>A0A132NQ30_GIAIN</name>
<dbReference type="InterPro" id="IPR000073">
    <property type="entry name" value="AB_hydrolase_1"/>
</dbReference>
<evidence type="ECO:0000313" key="4">
    <source>
        <dbReference type="Proteomes" id="UP000070089"/>
    </source>
</evidence>
<dbReference type="Pfam" id="PF12697">
    <property type="entry name" value="Abhydrolase_6"/>
    <property type="match status" value="1"/>
</dbReference>
<dbReference type="GO" id="GO:0052689">
    <property type="term" value="F:carboxylic ester hydrolase activity"/>
    <property type="evidence" value="ECO:0007669"/>
    <property type="project" value="TreeGrafter"/>
</dbReference>
<dbReference type="GO" id="GO:0055088">
    <property type="term" value="P:lipid homeostasis"/>
    <property type="evidence" value="ECO:0007669"/>
    <property type="project" value="TreeGrafter"/>
</dbReference>
<dbReference type="Gene3D" id="3.40.50.1820">
    <property type="entry name" value="alpha/beta hydrolase"/>
    <property type="match status" value="1"/>
</dbReference>
<comment type="caution">
    <text evidence="3">The sequence shown here is derived from an EMBL/GenBank/DDBJ whole genome shotgun (WGS) entry which is preliminary data.</text>
</comment>
<accession>A0A132NQ30</accession>